<protein>
    <submittedName>
        <fullName evidence="2">Uncharacterized protein</fullName>
    </submittedName>
</protein>
<accession>A4CFC0</accession>
<keyword evidence="1" id="KW-0812">Transmembrane</keyword>
<comment type="caution">
    <text evidence="2">The sequence shown here is derived from an EMBL/GenBank/DDBJ whole genome shotgun (WGS) entry which is preliminary data.</text>
</comment>
<keyword evidence="3" id="KW-1185">Reference proteome</keyword>
<proteinExistence type="predicted"/>
<evidence type="ECO:0000313" key="2">
    <source>
        <dbReference type="EMBL" id="EAR26558.1"/>
    </source>
</evidence>
<evidence type="ECO:0000256" key="1">
    <source>
        <dbReference type="SAM" id="Phobius"/>
    </source>
</evidence>
<dbReference type="AlphaFoldDB" id="A4CFC0"/>
<evidence type="ECO:0000313" key="3">
    <source>
        <dbReference type="Proteomes" id="UP000006201"/>
    </source>
</evidence>
<sequence>MTILFVRRVIVRDIERVYSVFIAFLIDFGRLFGVSPVLGALVILGVFIFNNKVLTLLQCDM</sequence>
<dbReference type="Proteomes" id="UP000006201">
    <property type="component" value="Unassembled WGS sequence"/>
</dbReference>
<reference evidence="2 3" key="1">
    <citation type="submission" date="2006-02" db="EMBL/GenBank/DDBJ databases">
        <authorList>
            <person name="Moran M.A."/>
            <person name="Kjelleberg S."/>
            <person name="Egan S."/>
            <person name="Saunders N."/>
            <person name="Thomas T."/>
            <person name="Ferriera S."/>
            <person name="Johnson J."/>
            <person name="Kravitz S."/>
            <person name="Halpern A."/>
            <person name="Remington K."/>
            <person name="Beeson K."/>
            <person name="Tran B."/>
            <person name="Rogers Y.-H."/>
            <person name="Friedman R."/>
            <person name="Venter J.C."/>
        </authorList>
    </citation>
    <scope>NUCLEOTIDE SEQUENCE [LARGE SCALE GENOMIC DNA]</scope>
    <source>
        <strain evidence="2 3">D2</strain>
    </source>
</reference>
<keyword evidence="1" id="KW-0472">Membrane</keyword>
<gene>
    <name evidence="2" type="ORF">PTD2_09434</name>
</gene>
<keyword evidence="1" id="KW-1133">Transmembrane helix</keyword>
<organism evidence="2 3">
    <name type="scientific">Pseudoalteromonas tunicata D2</name>
    <dbReference type="NCBI Taxonomy" id="87626"/>
    <lineage>
        <taxon>Bacteria</taxon>
        <taxon>Pseudomonadati</taxon>
        <taxon>Pseudomonadota</taxon>
        <taxon>Gammaproteobacteria</taxon>
        <taxon>Alteromonadales</taxon>
        <taxon>Pseudoalteromonadaceae</taxon>
        <taxon>Pseudoalteromonas</taxon>
    </lineage>
</organism>
<dbReference type="EMBL" id="AAOH01000012">
    <property type="protein sequence ID" value="EAR26558.1"/>
    <property type="molecule type" value="Genomic_DNA"/>
</dbReference>
<feature type="transmembrane region" description="Helical" evidence="1">
    <location>
        <begin position="21"/>
        <end position="48"/>
    </location>
</feature>
<name>A4CFC0_9GAMM</name>
<dbReference type="HOGENOM" id="CLU_2919356_0_0_6"/>